<organism evidence="5 6">
    <name type="scientific">Haloferax massiliensis</name>
    <dbReference type="NCBI Taxonomy" id="1476858"/>
    <lineage>
        <taxon>Archaea</taxon>
        <taxon>Methanobacteriati</taxon>
        <taxon>Methanobacteriota</taxon>
        <taxon>Stenosarchaea group</taxon>
        <taxon>Halobacteria</taxon>
        <taxon>Halobacteriales</taxon>
        <taxon>Haloferacaceae</taxon>
        <taxon>Haloferax</taxon>
    </lineage>
</organism>
<name>A0A0D6JMG1_9EURY</name>
<dbReference type="Gene3D" id="3.40.630.30">
    <property type="match status" value="1"/>
</dbReference>
<dbReference type="InterPro" id="IPR000182">
    <property type="entry name" value="GNAT_dom"/>
</dbReference>
<feature type="domain" description="N-acetyltransferase" evidence="4">
    <location>
        <begin position="46"/>
        <end position="191"/>
    </location>
</feature>
<dbReference type="GO" id="GO:0016747">
    <property type="term" value="F:acyltransferase activity, transferring groups other than amino-acyl groups"/>
    <property type="evidence" value="ECO:0007669"/>
    <property type="project" value="InterPro"/>
</dbReference>
<evidence type="ECO:0000313" key="5">
    <source>
        <dbReference type="EMBL" id="CQR49082.1"/>
    </source>
</evidence>
<dbReference type="EMBL" id="CSTE01000001">
    <property type="protein sequence ID" value="CQR49082.1"/>
    <property type="molecule type" value="Genomic_DNA"/>
</dbReference>
<dbReference type="CDD" id="cd04301">
    <property type="entry name" value="NAT_SF"/>
    <property type="match status" value="1"/>
</dbReference>
<sequence length="215" mass="22987">MAEADSSAGADGTSGADGVWDASRCAGTPHCPPRCPRFVSEDGRALVVRLYDEADRDALGEMYRDYDPDARSMGLPPADEAHIAAWLSTLVERGRNFVAVADAGIVGHAAYVASDDPEPELAVFVHQDSHDRGIGTELCRHALADAAEAEREALVLHVAPENQRAVHVYRVLGFEEVPTSSADTKMRLDLGSPVPPAARPTTDAGGDYEPTRRGR</sequence>
<accession>A0A0D6JMG1</accession>
<evidence type="ECO:0000259" key="4">
    <source>
        <dbReference type="PROSITE" id="PS51186"/>
    </source>
</evidence>
<evidence type="ECO:0000256" key="1">
    <source>
        <dbReference type="ARBA" id="ARBA00022679"/>
    </source>
</evidence>
<protein>
    <submittedName>
        <fullName evidence="5">Mycothiol acetyltransferase</fullName>
    </submittedName>
</protein>
<gene>
    <name evidence="5" type="primary">mshD_3</name>
    <name evidence="5" type="ORF">BN996_00537</name>
</gene>
<dbReference type="PANTHER" id="PTHR43877">
    <property type="entry name" value="AMINOALKYLPHOSPHONATE N-ACETYLTRANSFERASE-RELATED-RELATED"/>
    <property type="match status" value="1"/>
</dbReference>
<dbReference type="InterPro" id="IPR016181">
    <property type="entry name" value="Acyl_CoA_acyltransferase"/>
</dbReference>
<dbReference type="Proteomes" id="UP000198902">
    <property type="component" value="Unassembled WGS sequence"/>
</dbReference>
<reference evidence="6" key="1">
    <citation type="submission" date="2015-03" db="EMBL/GenBank/DDBJ databases">
        <authorList>
            <person name="Urmite Genomes"/>
        </authorList>
    </citation>
    <scope>NUCLEOTIDE SEQUENCE [LARGE SCALE GENOMIC DNA]</scope>
    <source>
        <strain evidence="6">Arc-Hr</strain>
    </source>
</reference>
<dbReference type="RefSeq" id="WP_089777040.1">
    <property type="nucleotide sequence ID" value="NZ_CABLRR010000001.1"/>
</dbReference>
<feature type="region of interest" description="Disordered" evidence="3">
    <location>
        <begin position="184"/>
        <end position="215"/>
    </location>
</feature>
<dbReference type="PROSITE" id="PS51186">
    <property type="entry name" value="GNAT"/>
    <property type="match status" value="1"/>
</dbReference>
<evidence type="ECO:0000256" key="2">
    <source>
        <dbReference type="ARBA" id="ARBA00023315"/>
    </source>
</evidence>
<evidence type="ECO:0000313" key="6">
    <source>
        <dbReference type="Proteomes" id="UP000198902"/>
    </source>
</evidence>
<keyword evidence="2" id="KW-0012">Acyltransferase</keyword>
<dbReference type="Pfam" id="PF00583">
    <property type="entry name" value="Acetyltransf_1"/>
    <property type="match status" value="1"/>
</dbReference>
<dbReference type="AlphaFoldDB" id="A0A0D6JMG1"/>
<proteinExistence type="predicted"/>
<keyword evidence="1 5" id="KW-0808">Transferase</keyword>
<dbReference type="InterPro" id="IPR050832">
    <property type="entry name" value="Bact_Acetyltransf"/>
</dbReference>
<keyword evidence="6" id="KW-1185">Reference proteome</keyword>
<dbReference type="OrthoDB" id="339006at2157"/>
<dbReference type="SUPFAM" id="SSF55729">
    <property type="entry name" value="Acyl-CoA N-acyltransferases (Nat)"/>
    <property type="match status" value="1"/>
</dbReference>
<evidence type="ECO:0000256" key="3">
    <source>
        <dbReference type="SAM" id="MobiDB-lite"/>
    </source>
</evidence>